<name>A0A383RJ70_PAEAL</name>
<keyword evidence="1" id="KW-0812">Transmembrane</keyword>
<dbReference type="EMBL" id="LS992241">
    <property type="protein sequence ID" value="SYX86419.1"/>
    <property type="molecule type" value="Genomic_DNA"/>
</dbReference>
<feature type="transmembrane region" description="Helical" evidence="1">
    <location>
        <begin position="12"/>
        <end position="33"/>
    </location>
</feature>
<protein>
    <submittedName>
        <fullName evidence="2">Uncharacterized protein</fullName>
    </submittedName>
</protein>
<sequence length="49" mass="5718">MESWFGPSLTAQGTHVISALLIPYYFPIIRLGFPTFQLRLEFKNVRMDD</sequence>
<proteinExistence type="predicted"/>
<accession>A0A383RJ70</accession>
<dbReference type="Proteomes" id="UP000304148">
    <property type="component" value="Chromosome"/>
</dbReference>
<keyword evidence="1" id="KW-1133">Transmembrane helix</keyword>
<dbReference type="AlphaFoldDB" id="A0A383RJ70"/>
<evidence type="ECO:0000313" key="3">
    <source>
        <dbReference type="Proteomes" id="UP000304148"/>
    </source>
</evidence>
<evidence type="ECO:0000313" key="2">
    <source>
        <dbReference type="EMBL" id="SYX86419.1"/>
    </source>
</evidence>
<organism evidence="2 3">
    <name type="scientific">Paenibacillus alvei</name>
    <name type="common">Bacillus alvei</name>
    <dbReference type="NCBI Taxonomy" id="44250"/>
    <lineage>
        <taxon>Bacteria</taxon>
        <taxon>Bacillati</taxon>
        <taxon>Bacillota</taxon>
        <taxon>Bacilli</taxon>
        <taxon>Bacillales</taxon>
        <taxon>Paenibacillaceae</taxon>
        <taxon>Paenibacillus</taxon>
    </lineage>
</organism>
<reference evidence="3" key="1">
    <citation type="submission" date="2018-08" db="EMBL/GenBank/DDBJ databases">
        <authorList>
            <person name="Chevrot R."/>
        </authorList>
    </citation>
    <scope>NUCLEOTIDE SEQUENCE [LARGE SCALE GENOMIC DNA]</scope>
</reference>
<keyword evidence="1" id="KW-0472">Membrane</keyword>
<evidence type="ECO:0000256" key="1">
    <source>
        <dbReference type="SAM" id="Phobius"/>
    </source>
</evidence>
<gene>
    <name evidence="2" type="ORF">PBLR_14843</name>
</gene>